<evidence type="ECO:0000256" key="11">
    <source>
        <dbReference type="ARBA" id="ARBA00036904"/>
    </source>
</evidence>
<organism evidence="20 21">
    <name type="scientific">Edwardsiella tarda (strain FL6-60)</name>
    <dbReference type="NCBI Taxonomy" id="718251"/>
    <lineage>
        <taxon>Bacteria</taxon>
        <taxon>Pseudomonadati</taxon>
        <taxon>Pseudomonadota</taxon>
        <taxon>Gammaproteobacteria</taxon>
        <taxon>Enterobacterales</taxon>
        <taxon>Hafniaceae</taxon>
        <taxon>Edwardsiella</taxon>
    </lineage>
</organism>
<evidence type="ECO:0000256" key="3">
    <source>
        <dbReference type="ARBA" id="ARBA00022457"/>
    </source>
</evidence>
<dbReference type="PANTHER" id="PTHR47707">
    <property type="entry name" value="8-OXO-DGTP DIPHOSPHATASE"/>
    <property type="match status" value="1"/>
</dbReference>
<dbReference type="InterPro" id="IPR029119">
    <property type="entry name" value="MutY_C"/>
</dbReference>
<keyword evidence="6" id="KW-0227">DNA damage</keyword>
<dbReference type="GO" id="GO:0035539">
    <property type="term" value="F:8-oxo-7,8-dihydrodeoxyguanosine triphosphate pyrophosphatase activity"/>
    <property type="evidence" value="ECO:0007669"/>
    <property type="project" value="UniProtKB-EC"/>
</dbReference>
<evidence type="ECO:0000256" key="17">
    <source>
        <dbReference type="PIRSR" id="PIRSR603561-1"/>
    </source>
</evidence>
<dbReference type="NCBIfam" id="NF008044">
    <property type="entry name" value="PRK10776.1"/>
    <property type="match status" value="1"/>
</dbReference>
<gene>
    <name evidence="20" type="primary">mutT</name>
    <name evidence="20" type="ordered locus">ETAF_0592</name>
</gene>
<dbReference type="AlphaFoldDB" id="A0A0H3DQG8"/>
<keyword evidence="5 18" id="KW-0479">Metal-binding</keyword>
<keyword evidence="4" id="KW-0235">DNA replication</keyword>
<dbReference type="NCBIfam" id="TIGR00586">
    <property type="entry name" value="mutt"/>
    <property type="match status" value="1"/>
</dbReference>
<dbReference type="PRINTS" id="PR01401">
    <property type="entry name" value="MUTATORMUTT"/>
</dbReference>
<keyword evidence="3" id="KW-0515">Mutator protein</keyword>
<dbReference type="GO" id="GO:0044716">
    <property type="term" value="F:8-oxo-GDP phosphatase activity"/>
    <property type="evidence" value="ECO:0007669"/>
    <property type="project" value="TreeGrafter"/>
</dbReference>
<dbReference type="KEGG" id="etd:ETAF_0592"/>
<dbReference type="Proteomes" id="UP000002230">
    <property type="component" value="Chromosome"/>
</dbReference>
<evidence type="ECO:0000256" key="1">
    <source>
        <dbReference type="ARBA" id="ARBA00001946"/>
    </source>
</evidence>
<feature type="binding site" evidence="18">
    <location>
        <position position="41"/>
    </location>
    <ligand>
        <name>Mg(2+)</name>
        <dbReference type="ChEBI" id="CHEBI:18420"/>
    </ligand>
</feature>
<evidence type="ECO:0000256" key="16">
    <source>
        <dbReference type="ARBA" id="ARBA00042798"/>
    </source>
</evidence>
<feature type="binding site" evidence="17">
    <location>
        <begin position="38"/>
        <end position="41"/>
    </location>
    <ligand>
        <name>8-oxo-dGTP</name>
        <dbReference type="ChEBI" id="CHEBI:77896"/>
    </ligand>
</feature>
<evidence type="ECO:0000256" key="6">
    <source>
        <dbReference type="ARBA" id="ARBA00022763"/>
    </source>
</evidence>
<dbReference type="InterPro" id="IPR003561">
    <property type="entry name" value="Mutator_MutT"/>
</dbReference>
<dbReference type="PANTHER" id="PTHR47707:SF1">
    <property type="entry name" value="NUDIX HYDROLASE FAMILY PROTEIN"/>
    <property type="match status" value="1"/>
</dbReference>
<dbReference type="EMBL" id="CP002154">
    <property type="protein sequence ID" value="ADM40716.1"/>
    <property type="molecule type" value="Genomic_DNA"/>
</dbReference>
<evidence type="ECO:0000256" key="4">
    <source>
        <dbReference type="ARBA" id="ARBA00022705"/>
    </source>
</evidence>
<evidence type="ECO:0000313" key="20">
    <source>
        <dbReference type="EMBL" id="ADM40716.1"/>
    </source>
</evidence>
<dbReference type="HOGENOM" id="CLU_037162_19_2_6"/>
<dbReference type="Pfam" id="PF14815">
    <property type="entry name" value="NUDIX_4"/>
    <property type="match status" value="1"/>
</dbReference>
<evidence type="ECO:0000256" key="10">
    <source>
        <dbReference type="ARBA" id="ARBA00035861"/>
    </source>
</evidence>
<dbReference type="GO" id="GO:0006260">
    <property type="term" value="P:DNA replication"/>
    <property type="evidence" value="ECO:0007669"/>
    <property type="project" value="UniProtKB-KW"/>
</dbReference>
<dbReference type="InterPro" id="IPR015797">
    <property type="entry name" value="NUDIX_hydrolase-like_dom_sf"/>
</dbReference>
<evidence type="ECO:0000256" key="7">
    <source>
        <dbReference type="ARBA" id="ARBA00022801"/>
    </source>
</evidence>
<proteinExistence type="inferred from homology"/>
<dbReference type="GO" id="GO:0006281">
    <property type="term" value="P:DNA repair"/>
    <property type="evidence" value="ECO:0007669"/>
    <property type="project" value="UniProtKB-KW"/>
</dbReference>
<dbReference type="PRINTS" id="PR00502">
    <property type="entry name" value="NUDIXFAMILY"/>
</dbReference>
<name>A0A0H3DQG8_EDWTF</name>
<keyword evidence="7 20" id="KW-0378">Hydrolase</keyword>
<feature type="binding site" evidence="18">
    <location>
        <position position="61"/>
    </location>
    <ligand>
        <name>Mg(2+)</name>
        <dbReference type="ChEBI" id="CHEBI:18420"/>
    </ligand>
</feature>
<comment type="catalytic activity">
    <reaction evidence="10">
        <text>8-oxo-dGTP + H2O = 8-oxo-dGMP + diphosphate + H(+)</text>
        <dbReference type="Rhea" id="RHEA:31575"/>
        <dbReference type="ChEBI" id="CHEBI:15377"/>
        <dbReference type="ChEBI" id="CHEBI:15378"/>
        <dbReference type="ChEBI" id="CHEBI:33019"/>
        <dbReference type="ChEBI" id="CHEBI:63224"/>
        <dbReference type="ChEBI" id="CHEBI:77896"/>
        <dbReference type="EC" id="3.6.1.55"/>
    </reaction>
</comment>
<dbReference type="InterPro" id="IPR000086">
    <property type="entry name" value="NUDIX_hydrolase_dom"/>
</dbReference>
<comment type="similarity">
    <text evidence="2">Belongs to the Nudix hydrolase family.</text>
</comment>
<evidence type="ECO:0000256" key="15">
    <source>
        <dbReference type="ARBA" id="ARBA00041979"/>
    </source>
</evidence>
<feature type="binding site" evidence="17">
    <location>
        <position position="125"/>
    </location>
    <ligand>
        <name>8-oxo-dGTP</name>
        <dbReference type="ChEBI" id="CHEBI:77896"/>
    </ligand>
</feature>
<feature type="binding site" evidence="17">
    <location>
        <position position="27"/>
    </location>
    <ligand>
        <name>8-oxo-dGTP</name>
        <dbReference type="ChEBI" id="CHEBI:77896"/>
    </ligand>
</feature>
<evidence type="ECO:0000256" key="18">
    <source>
        <dbReference type="PIRSR" id="PIRSR603561-2"/>
    </source>
</evidence>
<feature type="binding site" evidence="17">
    <location>
        <position position="32"/>
    </location>
    <ligand>
        <name>8-oxo-dGTP</name>
        <dbReference type="ChEBI" id="CHEBI:77896"/>
    </ligand>
</feature>
<evidence type="ECO:0000256" key="13">
    <source>
        <dbReference type="ARBA" id="ARBA00040794"/>
    </source>
</evidence>
<dbReference type="PATRIC" id="fig|718251.5.peg.607"/>
<dbReference type="PROSITE" id="PS00893">
    <property type="entry name" value="NUDIX_BOX"/>
    <property type="match status" value="1"/>
</dbReference>
<comment type="catalytic activity">
    <reaction evidence="11">
        <text>8-oxo-GTP + H2O = 8-oxo-GMP + diphosphate + H(+)</text>
        <dbReference type="Rhea" id="RHEA:67616"/>
        <dbReference type="ChEBI" id="CHEBI:15377"/>
        <dbReference type="ChEBI" id="CHEBI:15378"/>
        <dbReference type="ChEBI" id="CHEBI:33019"/>
        <dbReference type="ChEBI" id="CHEBI:143553"/>
        <dbReference type="ChEBI" id="CHEBI:145694"/>
    </reaction>
</comment>
<accession>A0A0H3DQG8</accession>
<keyword evidence="9" id="KW-0234">DNA repair</keyword>
<evidence type="ECO:0000259" key="19">
    <source>
        <dbReference type="PROSITE" id="PS51462"/>
    </source>
</evidence>
<comment type="cofactor">
    <cofactor evidence="1 18">
        <name>Mg(2+)</name>
        <dbReference type="ChEBI" id="CHEBI:18420"/>
    </cofactor>
</comment>
<dbReference type="InterPro" id="IPR047127">
    <property type="entry name" value="MutT-like"/>
</dbReference>
<evidence type="ECO:0000256" key="14">
    <source>
        <dbReference type="ARBA" id="ARBA00041592"/>
    </source>
</evidence>
<dbReference type="GO" id="GO:0044715">
    <property type="term" value="F:8-oxo-dGDP phosphatase activity"/>
    <property type="evidence" value="ECO:0007669"/>
    <property type="project" value="TreeGrafter"/>
</dbReference>
<dbReference type="EC" id="3.6.1.55" evidence="12"/>
<dbReference type="FunFam" id="3.90.79.10:FF:000014">
    <property type="entry name" value="8-oxo-dGTP diphosphatase MutT"/>
    <property type="match status" value="1"/>
</dbReference>
<dbReference type="GO" id="GO:0008413">
    <property type="term" value="F:8-oxo-7,8-dihydroguanosine triphosphate pyrophosphatase activity"/>
    <property type="evidence" value="ECO:0007669"/>
    <property type="project" value="InterPro"/>
</dbReference>
<reference evidence="21" key="1">
    <citation type="submission" date="2010-08" db="EMBL/GenBank/DDBJ databases">
        <title>Genome comparisons of Edwardsiella bacteria analysed using deep sequencing technology.</title>
        <authorList>
            <person name="van Soest J.J."/>
            <person name="Henkel C.V."/>
            <person name="Jansen H.J."/>
            <person name="van den Hondel C.A.M.J.J."/>
            <person name="Bloemberg G.V."/>
            <person name="Meijer A.H."/>
            <person name="Spaink H.P."/>
        </authorList>
    </citation>
    <scope>NUCLEOTIDE SEQUENCE [LARGE SCALE GENOMIC DNA]</scope>
    <source>
        <strain evidence="21">FL6-60</strain>
    </source>
</reference>
<protein>
    <recommendedName>
        <fullName evidence="13">8-oxo-dGTP diphosphatase</fullName>
        <ecNumber evidence="12">3.6.1.55</ecNumber>
    </recommendedName>
    <alternativeName>
        <fullName evidence="16">7,8-dihydro-8-oxoguanine-triphosphatase</fullName>
    </alternativeName>
    <alternativeName>
        <fullName evidence="15">Mutator protein MutT</fullName>
    </alternativeName>
    <alternativeName>
        <fullName evidence="14">dGTP pyrophosphohydrolase</fullName>
    </alternativeName>
</protein>
<keyword evidence="21" id="KW-1185">Reference proteome</keyword>
<dbReference type="SUPFAM" id="SSF55811">
    <property type="entry name" value="Nudix"/>
    <property type="match status" value="1"/>
</dbReference>
<evidence type="ECO:0000256" key="2">
    <source>
        <dbReference type="ARBA" id="ARBA00005582"/>
    </source>
</evidence>
<dbReference type="InterPro" id="IPR020476">
    <property type="entry name" value="Nudix_hydrolase"/>
</dbReference>
<dbReference type="GO" id="GO:0046872">
    <property type="term" value="F:metal ion binding"/>
    <property type="evidence" value="ECO:0007669"/>
    <property type="project" value="UniProtKB-KW"/>
</dbReference>
<evidence type="ECO:0000313" key="21">
    <source>
        <dbReference type="Proteomes" id="UP000002230"/>
    </source>
</evidence>
<evidence type="ECO:0000256" key="12">
    <source>
        <dbReference type="ARBA" id="ARBA00038905"/>
    </source>
</evidence>
<evidence type="ECO:0000256" key="5">
    <source>
        <dbReference type="ARBA" id="ARBA00022723"/>
    </source>
</evidence>
<feature type="domain" description="Nudix hydrolase" evidence="19">
    <location>
        <begin position="7"/>
        <end position="134"/>
    </location>
</feature>
<dbReference type="PROSITE" id="PS51462">
    <property type="entry name" value="NUDIX"/>
    <property type="match status" value="1"/>
</dbReference>
<dbReference type="Gene3D" id="3.90.79.10">
    <property type="entry name" value="Nucleoside Triphosphate Pyrophosphohydrolase"/>
    <property type="match status" value="1"/>
</dbReference>
<keyword evidence="8 18" id="KW-0460">Magnesium</keyword>
<reference evidence="20 21" key="2">
    <citation type="journal article" date="2011" name="BMC Immunol.">
        <title>Comparison of static immersion and intravenous injection systems for exposure of zebrafish embryos to the natural pathogen Edwardsiella tarda.</title>
        <authorList>
            <person name="van Soest J.J."/>
            <person name="Stockhammer O.W."/>
            <person name="Ordas A."/>
            <person name="Bloemberg G.V."/>
            <person name="Spaink H.P."/>
            <person name="Meijer A.H."/>
        </authorList>
    </citation>
    <scope>NUCLEOTIDE SEQUENCE [LARGE SCALE GENOMIC DNA]</scope>
    <source>
        <strain evidence="20 21">FL6-60</strain>
    </source>
</reference>
<evidence type="ECO:0000256" key="9">
    <source>
        <dbReference type="ARBA" id="ARBA00023204"/>
    </source>
</evidence>
<sequence length="136" mass="14949">MTQSVPTLQIAVGIIRNARREIFIARRQSGSHLAGLWEFPGGKIEPGEHAQQALARELQEEVGIAVAPASAQLLRRIEHTFSDRRVVLHFFLVSAWQGDPCGREGQETRWAAVASLCADDFPAPNRAIIDALRAQG</sequence>
<dbReference type="CDD" id="cd03425">
    <property type="entry name" value="NUDIX_MutT_NudA_like"/>
    <property type="match status" value="1"/>
</dbReference>
<dbReference type="InterPro" id="IPR020084">
    <property type="entry name" value="NUDIX_hydrolase_CS"/>
</dbReference>
<evidence type="ECO:0000256" key="8">
    <source>
        <dbReference type="ARBA" id="ARBA00022842"/>
    </source>
</evidence>